<organism evidence="5 6">
    <name type="scientific">Catharus ustulatus</name>
    <name type="common">Russet-backed thrush</name>
    <name type="synonym">Hylocichla ustulatus</name>
    <dbReference type="NCBI Taxonomy" id="91951"/>
    <lineage>
        <taxon>Eukaryota</taxon>
        <taxon>Metazoa</taxon>
        <taxon>Chordata</taxon>
        <taxon>Craniata</taxon>
        <taxon>Vertebrata</taxon>
        <taxon>Euteleostomi</taxon>
        <taxon>Archelosauria</taxon>
        <taxon>Archosauria</taxon>
        <taxon>Dinosauria</taxon>
        <taxon>Saurischia</taxon>
        <taxon>Theropoda</taxon>
        <taxon>Coelurosauria</taxon>
        <taxon>Aves</taxon>
        <taxon>Neognathae</taxon>
        <taxon>Neoaves</taxon>
        <taxon>Telluraves</taxon>
        <taxon>Australaves</taxon>
        <taxon>Passeriformes</taxon>
        <taxon>Turdidae</taxon>
        <taxon>Catharus</taxon>
    </lineage>
</organism>
<feature type="region of interest" description="Disordered" evidence="2">
    <location>
        <begin position="1"/>
        <end position="40"/>
    </location>
</feature>
<dbReference type="PANTHER" id="PTHR13239">
    <property type="entry name" value="PROTEIN REQUIRED FOR HYPHAL ANASTOMOSIS HAM-2"/>
    <property type="match status" value="1"/>
</dbReference>
<dbReference type="GO" id="GO:0005829">
    <property type="term" value="C:cytosol"/>
    <property type="evidence" value="ECO:0007669"/>
    <property type="project" value="TreeGrafter"/>
</dbReference>
<evidence type="ECO:0000256" key="2">
    <source>
        <dbReference type="SAM" id="MobiDB-lite"/>
    </source>
</evidence>
<dbReference type="Ensembl" id="ENSCUST00005027690.1">
    <property type="protein sequence ID" value="ENSCUSP00005026752.1"/>
    <property type="gene ID" value="ENSCUSG00005016538.1"/>
</dbReference>
<dbReference type="InterPro" id="IPR021819">
    <property type="entry name" value="Far11/STRP_C"/>
</dbReference>
<sequence length="788" mass="90334">RGDPSSFPAGSSAPRDCGNSVGTGRNSVGTGRNSKEQAGIPKNRCHIVSLQAQPLFAGPRTSELLGVGSCLAEGEAPPHPCCSLSPPELYSYTEEPELSLNRRCFEEDFHTQVPDRRWLELDRAQQKAHVMHLLDGLEVVSRDRRLRVARAILYLAQGVFGDCDNEGDVLHWSRHNSFLLYQLGTFSAFLELLNMEIENSQACSSALRKPAISLADSTELRVLLSVMYLMVENIRVEQETDPPEWQTCRETFRMELSFPVHTEEPFALLLFTMVTKFCSGHAPHFPMKKVLLLLWKVLLFTLGGFEALQAMKVRRREELGLPPLPEDSIQVVRGMRAASPPACAIELVEQQQQQQKPRGHRSRRPLMKQDSLDIYNERDPFKSDEGGVDEEENDEDSGMEGELELLERDTMVPALPAQRPPMDRVSFPKGLPWAPKVRQKDIEHFLEAKEVQETPCEVLYRAMLYNLPQYMIALLKILLAAAPTSKAKTDSINILADVLPEEMPITVLQSMKLGIDVNRHKEIIVKSISALLLLLLKHLKLNHIYQFEYVSQHLVFANCIPLILKFFNQNIMSYITAKNSISVLDYPHCTVCDLPELTAESLEAGDNNQFCWRNLFSCINLLRILNKLTKWKHSRTMMLVVFKSAPILKRALKVKQAMMQLYVLKLLKIQTKYLGRQWRKSNMKTMSAIYQKVRHRMNDDWAYGNDIDARPWDFQAEECTLRANIEAFNSRRYDKAQESEFAPVDNCLQSVLGQRLELPHDFHYSYELWLEREVFAQPIRWEELLHCQ</sequence>
<dbReference type="InterPro" id="IPR012486">
    <property type="entry name" value="Far11/STRP_N"/>
</dbReference>
<feature type="domain" description="Far11/STRP C-terminal" evidence="4">
    <location>
        <begin position="365"/>
        <end position="766"/>
    </location>
</feature>
<accession>A0A8C3VEX9</accession>
<feature type="compositionally biased region" description="Acidic residues" evidence="2">
    <location>
        <begin position="386"/>
        <end position="400"/>
    </location>
</feature>
<reference evidence="5" key="1">
    <citation type="submission" date="2020-10" db="EMBL/GenBank/DDBJ databases">
        <title>Catharus ustulatus (Swainson's thrush) genome, bCatUst1, primary haplotype v2.</title>
        <authorList>
            <person name="Delmore K."/>
            <person name="Vafadar M."/>
            <person name="Formenti G."/>
            <person name="Chow W."/>
            <person name="Pelan S."/>
            <person name="Howe K."/>
            <person name="Rhie A."/>
            <person name="Mountcastle J."/>
            <person name="Haase B."/>
            <person name="Fedrigo O."/>
            <person name="Jarvis E.D."/>
        </authorList>
    </citation>
    <scope>NUCLEOTIDE SEQUENCE [LARGE SCALE GENOMIC DNA]</scope>
</reference>
<feature type="domain" description="Far11/STRP N-terminal" evidence="3">
    <location>
        <begin position="77"/>
        <end position="373"/>
    </location>
</feature>
<feature type="compositionally biased region" description="Basic residues" evidence="2">
    <location>
        <begin position="357"/>
        <end position="366"/>
    </location>
</feature>
<dbReference type="PANTHER" id="PTHR13239:SF6">
    <property type="entry name" value="STRIATIN-INTERACTING PROTEIN 2"/>
    <property type="match status" value="1"/>
</dbReference>
<feature type="region of interest" description="Disordered" evidence="2">
    <location>
        <begin position="349"/>
        <end position="400"/>
    </location>
</feature>
<proteinExistence type="inferred from homology"/>
<comment type="similarity">
    <text evidence="1">Belongs to the STRIP family.</text>
</comment>
<evidence type="ECO:0000259" key="4">
    <source>
        <dbReference type="SMART" id="SM01293"/>
    </source>
</evidence>
<dbReference type="Proteomes" id="UP000694563">
    <property type="component" value="Chromosome 4"/>
</dbReference>
<gene>
    <name evidence="5" type="primary">LOC116995980</name>
</gene>
<dbReference type="Pfam" id="PF07923">
    <property type="entry name" value="N1221"/>
    <property type="match status" value="1"/>
</dbReference>
<dbReference type="Pfam" id="PF11882">
    <property type="entry name" value="DUF3402"/>
    <property type="match status" value="1"/>
</dbReference>
<evidence type="ECO:0000313" key="5">
    <source>
        <dbReference type="Ensembl" id="ENSCUSP00005026752.1"/>
    </source>
</evidence>
<dbReference type="SMART" id="SM01292">
    <property type="entry name" value="N1221"/>
    <property type="match status" value="1"/>
</dbReference>
<protein>
    <submittedName>
        <fullName evidence="5">Striatin interacting protein 2</fullName>
    </submittedName>
</protein>
<dbReference type="GO" id="GO:0007010">
    <property type="term" value="P:cytoskeleton organization"/>
    <property type="evidence" value="ECO:0007669"/>
    <property type="project" value="TreeGrafter"/>
</dbReference>
<feature type="compositionally biased region" description="Basic and acidic residues" evidence="2">
    <location>
        <begin position="375"/>
        <end position="385"/>
    </location>
</feature>
<evidence type="ECO:0000256" key="1">
    <source>
        <dbReference type="ARBA" id="ARBA00007062"/>
    </source>
</evidence>
<dbReference type="InterPro" id="IPR040185">
    <property type="entry name" value="Far11/STRP"/>
</dbReference>
<name>A0A8C3VEX9_CATUS</name>
<keyword evidence="6" id="KW-1185">Reference proteome</keyword>
<feature type="compositionally biased region" description="Polar residues" evidence="2">
    <location>
        <begin position="20"/>
        <end position="32"/>
    </location>
</feature>
<dbReference type="SMART" id="SM01293">
    <property type="entry name" value="DUF3402"/>
    <property type="match status" value="1"/>
</dbReference>
<reference evidence="5" key="2">
    <citation type="submission" date="2025-08" db="UniProtKB">
        <authorList>
            <consortium name="Ensembl"/>
        </authorList>
    </citation>
    <scope>IDENTIFICATION</scope>
</reference>
<evidence type="ECO:0000259" key="3">
    <source>
        <dbReference type="SMART" id="SM01292"/>
    </source>
</evidence>
<evidence type="ECO:0000313" key="6">
    <source>
        <dbReference type="Proteomes" id="UP000694563"/>
    </source>
</evidence>
<dbReference type="AlphaFoldDB" id="A0A8C3VEX9"/>
<reference evidence="5" key="3">
    <citation type="submission" date="2025-09" db="UniProtKB">
        <authorList>
            <consortium name="Ensembl"/>
        </authorList>
    </citation>
    <scope>IDENTIFICATION</scope>
</reference>